<comment type="caution">
    <text evidence="3">The sequence shown here is derived from an EMBL/GenBank/DDBJ whole genome shotgun (WGS) entry which is preliminary data.</text>
</comment>
<evidence type="ECO:0000313" key="3">
    <source>
        <dbReference type="EMBL" id="NKI33169.1"/>
    </source>
</evidence>
<protein>
    <recommendedName>
        <fullName evidence="5">Membrane metalloprotease</fullName>
    </recommendedName>
</protein>
<evidence type="ECO:0000313" key="4">
    <source>
        <dbReference type="Proteomes" id="UP000718451"/>
    </source>
</evidence>
<accession>A0ABX1GU52</accession>
<sequence>MKKLVRFSFGLLLLVSFACSSDSSGDPVDDTPTTTDDNGGQTGTTGDPRQDFPENFQATGSSGADIVSNADFDRLVVQIAHVTGFRPTQAAMDAFEEYLRELTFKEDITINFLELGSPDEETLTLSEISEFEIDNRTSYNDGRTLAIYIYFADSPSDDDEEDEGLVTLGAVYRNTSMVIFESTIRSLANRSALITLADLETATLNHEFGHLFGLVNLGTPTINDHEETTTDENNEVIGNNHCNVDGCLMRAELQFTAAKSFAANRIQNLHNPSCQVSASQFIKTLESRVSKGLVAPPIIDTECRLDIEAIGARITSNSAKGY</sequence>
<feature type="region of interest" description="Disordered" evidence="1">
    <location>
        <begin position="21"/>
        <end position="52"/>
    </location>
</feature>
<proteinExistence type="predicted"/>
<dbReference type="Proteomes" id="UP000718451">
    <property type="component" value="Unassembled WGS sequence"/>
</dbReference>
<dbReference type="RefSeq" id="WP_168553316.1">
    <property type="nucleotide sequence ID" value="NZ_JAAWWL010000002.1"/>
</dbReference>
<evidence type="ECO:0008006" key="5">
    <source>
        <dbReference type="Google" id="ProtNLM"/>
    </source>
</evidence>
<keyword evidence="2" id="KW-0732">Signal</keyword>
<gene>
    <name evidence="3" type="ORF">HCU67_14530</name>
</gene>
<dbReference type="PROSITE" id="PS51257">
    <property type="entry name" value="PROKAR_LIPOPROTEIN"/>
    <property type="match status" value="1"/>
</dbReference>
<name>A0ABX1GU52_9FLAO</name>
<feature type="chain" id="PRO_5045971588" description="Membrane metalloprotease" evidence="2">
    <location>
        <begin position="21"/>
        <end position="322"/>
    </location>
</feature>
<evidence type="ECO:0000256" key="1">
    <source>
        <dbReference type="SAM" id="MobiDB-lite"/>
    </source>
</evidence>
<organism evidence="3 4">
    <name type="scientific">Croceivirga thetidis</name>
    <dbReference type="NCBI Taxonomy" id="2721623"/>
    <lineage>
        <taxon>Bacteria</taxon>
        <taxon>Pseudomonadati</taxon>
        <taxon>Bacteroidota</taxon>
        <taxon>Flavobacteriia</taxon>
        <taxon>Flavobacteriales</taxon>
        <taxon>Flavobacteriaceae</taxon>
        <taxon>Croceivirga</taxon>
    </lineage>
</organism>
<dbReference type="EMBL" id="JAAWWL010000002">
    <property type="protein sequence ID" value="NKI33169.1"/>
    <property type="molecule type" value="Genomic_DNA"/>
</dbReference>
<reference evidence="3 4" key="1">
    <citation type="submission" date="2020-04" db="EMBL/GenBank/DDBJ databases">
        <authorList>
            <person name="Yoon J."/>
        </authorList>
    </citation>
    <scope>NUCLEOTIDE SEQUENCE [LARGE SCALE GENOMIC DNA]</scope>
    <source>
        <strain evidence="3 4">DJ-13</strain>
    </source>
</reference>
<evidence type="ECO:0000256" key="2">
    <source>
        <dbReference type="SAM" id="SignalP"/>
    </source>
</evidence>
<feature type="signal peptide" evidence="2">
    <location>
        <begin position="1"/>
        <end position="20"/>
    </location>
</feature>
<keyword evidence="4" id="KW-1185">Reference proteome</keyword>
<feature type="compositionally biased region" description="Low complexity" evidence="1">
    <location>
        <begin position="21"/>
        <end position="47"/>
    </location>
</feature>